<dbReference type="SUPFAM" id="SSF103515">
    <property type="entry name" value="Autotransporter"/>
    <property type="match status" value="1"/>
</dbReference>
<dbReference type="Proteomes" id="UP000193778">
    <property type="component" value="Unassembled WGS sequence"/>
</dbReference>
<evidence type="ECO:0000313" key="4">
    <source>
        <dbReference type="EMBL" id="SLN75573.1"/>
    </source>
</evidence>
<protein>
    <recommendedName>
        <fullName evidence="3">Autotransporter domain-containing protein</fullName>
    </recommendedName>
</protein>
<evidence type="ECO:0000256" key="1">
    <source>
        <dbReference type="SAM" id="MobiDB-lite"/>
    </source>
</evidence>
<gene>
    <name evidence="4" type="ORF">RUM8411_04228</name>
</gene>
<feature type="signal peptide" evidence="2">
    <location>
        <begin position="1"/>
        <end position="23"/>
    </location>
</feature>
<dbReference type="SMART" id="SM00869">
    <property type="entry name" value="Autotransporter"/>
    <property type="match status" value="1"/>
</dbReference>
<dbReference type="InterPro" id="IPR005546">
    <property type="entry name" value="Autotransporte_beta"/>
</dbReference>
<reference evidence="5" key="1">
    <citation type="submission" date="2017-03" db="EMBL/GenBank/DDBJ databases">
        <authorList>
            <person name="Rodrigo-Torres L."/>
            <person name="Arahal R.D."/>
            <person name="Lucena T."/>
        </authorList>
    </citation>
    <scope>NUCLEOTIDE SEQUENCE [LARGE SCALE GENOMIC DNA]</scope>
    <source>
        <strain evidence="5">CECT 8411</strain>
    </source>
</reference>
<feature type="chain" id="PRO_5013095392" description="Autotransporter domain-containing protein" evidence="2">
    <location>
        <begin position="24"/>
        <end position="4445"/>
    </location>
</feature>
<proteinExistence type="predicted"/>
<evidence type="ECO:0000259" key="3">
    <source>
        <dbReference type="PROSITE" id="PS51208"/>
    </source>
</evidence>
<organism evidence="4 5">
    <name type="scientific">Ruegeria meonggei</name>
    <dbReference type="NCBI Taxonomy" id="1446476"/>
    <lineage>
        <taxon>Bacteria</taxon>
        <taxon>Pseudomonadati</taxon>
        <taxon>Pseudomonadota</taxon>
        <taxon>Alphaproteobacteria</taxon>
        <taxon>Rhodobacterales</taxon>
        <taxon>Roseobacteraceae</taxon>
        <taxon>Ruegeria</taxon>
    </lineage>
</organism>
<keyword evidence="2" id="KW-0732">Signal</keyword>
<evidence type="ECO:0000256" key="2">
    <source>
        <dbReference type="SAM" id="SignalP"/>
    </source>
</evidence>
<feature type="compositionally biased region" description="Low complexity" evidence="1">
    <location>
        <begin position="145"/>
        <end position="154"/>
    </location>
</feature>
<evidence type="ECO:0000313" key="5">
    <source>
        <dbReference type="Proteomes" id="UP000193778"/>
    </source>
</evidence>
<keyword evidence="5" id="KW-1185">Reference proteome</keyword>
<feature type="region of interest" description="Disordered" evidence="1">
    <location>
        <begin position="2652"/>
        <end position="2677"/>
    </location>
</feature>
<dbReference type="PROSITE" id="PS51208">
    <property type="entry name" value="AUTOTRANSPORTER"/>
    <property type="match status" value="1"/>
</dbReference>
<sequence>MINKSNLILVSSFCVLISTSLLAAPNSTSKVGDTVTNPVTGLDTTVSALIVDPASTPTAGTTAFVETADGYVFLVKSAGDTIYNSDNPPVSFGIVSISGTTAEISSSGASGTASLSTQLTLSQYNSGFNSSGTPGTVTPPQDVSGPNGVNQVVYGQGGSNGSDGALFVPPSSGGNGSTGPTQTKTLSSDVNATSNIGWQVGSVGGDGGNGGDSYLSFWDGRDGGDGGKGGTVNATQSTGSTIQTSGSDNDGIFAFSRSGKAGNGGSGVLAPVGGTGGHSSDGGNVTVTQNGAISTSGDSADGIYALSVSNNGGDGGSQWGLVGSSGDGGFGGSGGTVTVNTTSSASILTTGDYANGIYAQSIGGSGGSAGTSGNLLVSLIGGADNGGNGGQVSVTHAGAIETQGDFSRGIVAQSIGGGGGSGGTAGGLVSLSLGGVGSNGGSGSAVGVTVQGTGSILTSGAGADGVMAQSIGGSGGTGANTYGLVAIGGTGSKGGTGAAVSVSNFGRIVTGGDGARGIIAQSIGGGGGDGGSSGGMVSVGGNGSGGGSGSTVTIVNDGIITTTGDDAMGVLAQSIGGGGGNGGSSGSVGAFVGVAIGGDGGAGGAGGDVNVTLSNTDSSQPSAIQTSGDRSTGVFAQSVGGGGGNGGGAVSVAVGAFGAASVSVGGTAGNGGDGGDVTISGSGSASVQTGGDDAIGVMLQSVGGGGGNGGYAVSVAVSGGPVSGSLAVGVGGDGGTGGTGGSVTVGQFNSSGVATAAGFEGTVVTTGNRSTGMLFQSVGGGGGNGGLAVAATGGASALFSGNVSIGIGGQAGSAGDGGLVQVYTNADIATTGTNSSAMIAQSVGGGGGNGGGSIAAGISASAGAAVGINVGVGGDGGGAGTGGDVTLVAGGSTIETSGAFSSGVVAQSVGGGGGNGGYSVGASADIGGAAAGSVSVGLGGKAGGGGAGGAVTAQVDADVTTRGDDSGAIVVQSIGGGGGNGGFSVAAGLAAGGAGAGTVDVGLGGDGGSGGIGGTVTGVRVNGDVRTEGLRSTGVVIQSVGGGGGNGGFNVTAGVAAGGAGAATIGVGLGGDGTGGGNGGVVEGQVAGDVTTLADNSGGVVFQSIGGGGGNGGFNVTAGIAGAGAGGGAVTVGLGGDGSGGGIGQAVTGRVTGAVSTGGADSTAILAQSVGGGGGNGGFNVSASVAGAGVASGAVSVGLGGNGGSGAIGGTVNLTTTNSVVTAGDRSSGVVAQSIGGGGGNGGFNISGTGAGAGVGSGAVSVGLGGTGDGGSNGGAVTLTSNGTILTQGEVATAFLAQSVGGGGGNGGFNVSASVQGSGTAGAGVSVGLGGSGGGGGDGSTVIATSNNAVETQGDQSSGVVAQSIGGGGGNGGFNVSASLSGAGTASGAVSVGLGGSGDTGGQGGDVTLTSNGTILTGGFASGGFVAQSIGGGGGNGGFNVLPTVSGAGTGAGALSVGLGGSGAGGGDGSLVTASTTANVVTKGDASVGILAQSVGGGGGNGGFNVSPALAGAGTGAGAITVGLGGSGSGGGNGGVVGLTVANDVQTEGAQSSAVVAQSIGGGGGNGGFNISASVGGAGTGSGSAAVGLGGRGTGGGDASAVTANVTGNLVTLAETSTGLLAQSVGGGGGNGGMNISVAVAAAGTGSGGASVGLGGAAGTGGNAGTAEATLTGDVSTQGDESGGVVVQSLGGGGGNGGMNISATVTVAGTGSGGASVGLGGSGGSGGNSDTAAGTVVGNVTTAGDNSGGVLVQSAAGGGGNGGLNVSAAVNLSGTGGGAVGVGIGGSGGSGGNASTATGSVTGDIVTAGENSTGVLVQSVGGGGGNGGLNVSGAVSIARTGSGAAGIGVGGFGGSGGTSDVVDNTLVGNVSTSGARSAGIIAQSLGGGGGNGATNISGAISVASNFSGGLGVGVGGFGGSGGAADNVTQQVTGNVTTIGDDSVGVMTQSLGGGGGNGGTNISAALSLSRSTNAAVGIGVGGFGGGGADAGALVQSTVTGGVGTSGDRSTGVMTQSVGGGGGNGGTNISASLGISQQNGGAISLGVGGFGGGAGNGGEVISTLRSSTDTGGTTSVVTMGADSIGVMAQSVGGGGGNGGLNVSGAVNLTGKSGAAVGLGLGGFGGGGGDAGAVTLDVQSDVVTAGDGSHGLFAQSLGGGGGTGGVNISGSLALTKPSGSDTIFSVAAGVGGFGGAGGDASAVDLDYTGNIQAVPMVQQPDGTFVVDESAGASGIIAQSLGGGGGNGGTNVSGGIAISGKPGAGQTDSSKSYAVVVGVGGFGGGGGNAGNVDVNIGSGSTIMAHGTGQSGLMAQSVGGGGGNGGLNVSGGIVSDSSLIVGVGGFAGNGGTAGDVNVTAQADITVSTNPDDISIPSDTTFEEKLRDFLGDTIVDETEELASTFGLERLFIDMGVFNEEKPDTDGSAGLMAQSIGGGGGNGGLNVSGGIALSKDGKIPSVTFGVGGFGGNGNMSGDVNVDHTGFVSVAGNWKHGVLAQSIAGGGGNGALNVTGQLNYGDSNSSDGKTDLSIVGGLGGHGGTGADAGNVSVTQTGNIATSGYHARGIFAQSIGGGGGTGGINATFVGTKDSSPIAMGIGGFGGGGGHAGDVTVARGTAAAAAGTILTDGVGSHGIEASSIGGGGGDAGINAVVGISKTTGNQSNGGTGDSSNRKTPTNTGVDDSVLANYNSVLDELEGKVNPADSSGNKTGVSAVIAIGGDAGTAGDGGTVDIDHYGDVITLQHSSHGIFGQSIGGGGGNAALNLGMTYELASDATNKGFGLAIGGGTGNGGVGGSVDVRNTGDITTTGADSHGLFAQSVGGGGGNAGYNSVSTSVDGGNVNIQIGRTGGTGGRGGDVYASSNGFVSTAGDRSYGFFAQSIGNGGGNSTSTSVSIGTPKSGDSKGNKASLSVGLDGGTGGAAGDVTTVVAGTVVTQGADAHGVFAQSVGGGGGNGGKASNSAGKGISIALSIGGTGGTGGVGGKVDVTNTAQIATFGDRSIGLLAQSIGGAGGTGGMVQAGQSNLDTVKALVKPSTVGTTASINVGGTGGDGMTSDTVTVVSDGMISTAGTMSHGIFAQSVGGGGGMGGVVENRIISLRKDIGNTATLSIGGDGGTGATSAAVSVTNRDVIQTTGDKSIGIYAQSVGGGGGDAQQVRNIILGRSSDGSTTNAILIGGTGGTGASASTVTVVNEVDATILTTGSESYGILAQSVGGGGGNGGSTISIDGRYGGAEASTRRALQFGLGGSGGDGGTGSTVSVTNAGTIMTTGDGAHAILAQSIGGGGGNGGSSITGTMRLKTGDSSSPTAQLNIGGSGGTGNMAGNVIVANSGGIQVDGAGAYGILAQSVGGGGGNGGLAVAMDVNDIKNTMTGKSYSNIAIGGSGGSGADGGDVTVDHTGIIIVNAENGFGIYAQSVGGGGGNAGYSVSSPLISALDYTISQALGARSGSTGAVGTVTVNSTGDILVNGEGSEAVFAQSVNGGGGNVDTFVDFTAATANSGSTGTGTVVSSDIALGGDDVSGMAGNRVAQSHNGNIATTRDRSTGLMLQSVGGGGGTSSNTVNVQDGDGIDITARLGAIDTDDASGGDVNGSRTGDVGTDGAFSSAGAAQSIGGGGGKLVLNSTSDVQAGAEKTASVILGSDPSFNNDGGNIDLLLDGDVFTSGDRSFGQSVQSIGAGGGEVVLSGLGRADVTLGAQDGSSGDGGNVDFANTGDVTTSGKGSHGFVIQSIGGGGGLVSTDIDASKVTVDLSSNNGGDGGDIRFAQSGSIVTTGKNAIGVVAQSLGGGGGMVDNAFRGTAGGAGAGGAIDMDLTGNILSVGEGGIGVLAQSEGRDGADAITLGLDGVVMGGTGQADSVASIVVSGGADNVLSLSNASVLIAANNQLVNGGDGNEQISLKGTALGNLNLGAGQNSLTVEEGADFYSLDTVDLGADGQMQVNGNLVLGGNVGLNTDLTPTIQSSDFIFAGNVSQTTNLTGSLAFGDTAMSTFDVYFLTTGASGGRSDLINVTGDASMGGTLLPQLNTLERALPLVIINPDGTATDAGTVIQDTVVLDYTIGLNGATSDGSSVDLVITPDYSTAGMNANQAAVGDYINQVLNGQGSVEQGELFALIGNMMSEAEVIAAIDSLTIADYAADVVDAYYGTRVFADALHNCERYTEHQSGDDPRRCVWFSGGRSFYDREQIGIYDELDINNTNLSAGIRLPVGDDLYAGFAFGHDQISLRNGTQYNATGDRFNLGASLTKYVSSWEFAAMLSGGWSDYDTARSGGVSGTLPNGTPVNTNGVSSIKHKMNHQNLRLSVAYDYRFAGGSSFLKPEIAVDATRLATESNGDATLSGVVLQYDSEMIYSLTPSLEIGTEQTLSAKQKLRASLRAGAIFSSDDTVSVSAGFSGASAADGGFSNTSYIGDTHGLVSAELGLYALDDSSFLNLSLDHVFGDSTEALQVGLGVGIQF</sequence>
<feature type="region of interest" description="Disordered" evidence="1">
    <location>
        <begin position="526"/>
        <end position="547"/>
    </location>
</feature>
<feature type="region of interest" description="Disordered" evidence="1">
    <location>
        <begin position="2879"/>
        <end position="2901"/>
    </location>
</feature>
<dbReference type="EMBL" id="FWFP01000016">
    <property type="protein sequence ID" value="SLN75573.1"/>
    <property type="molecule type" value="Genomic_DNA"/>
</dbReference>
<name>A0A1X7ACF7_9RHOB</name>
<feature type="domain" description="Autotransporter" evidence="3">
    <location>
        <begin position="4156"/>
        <end position="4445"/>
    </location>
</feature>
<accession>A0A1X7ACF7</accession>
<dbReference type="InterPro" id="IPR036709">
    <property type="entry name" value="Autotransporte_beta_dom_sf"/>
</dbReference>
<feature type="region of interest" description="Disordered" evidence="1">
    <location>
        <begin position="126"/>
        <end position="188"/>
    </location>
</feature>
<feature type="compositionally biased region" description="Low complexity" evidence="1">
    <location>
        <begin position="2882"/>
        <end position="2891"/>
    </location>
</feature>
<feature type="compositionally biased region" description="Polar residues" evidence="1">
    <location>
        <begin position="126"/>
        <end position="141"/>
    </location>
</feature>
<feature type="compositionally biased region" description="Polar residues" evidence="1">
    <location>
        <begin position="2663"/>
        <end position="2677"/>
    </location>
</feature>